<evidence type="ECO:0000259" key="3">
    <source>
        <dbReference type="Pfam" id="PF25036"/>
    </source>
</evidence>
<dbReference type="InParanoid" id="E4XAX7"/>
<protein>
    <recommendedName>
        <fullName evidence="6">Vacuolar protein sorting-associated protein 13 VPS13 adaptor binding domain-containing protein</fullName>
    </recommendedName>
</protein>
<evidence type="ECO:0000313" key="4">
    <source>
        <dbReference type="EMBL" id="CBY08886.1"/>
    </source>
</evidence>
<name>E4XAX7_OIKDI</name>
<organism evidence="4">
    <name type="scientific">Oikopleura dioica</name>
    <name type="common">Tunicate</name>
    <dbReference type="NCBI Taxonomy" id="34765"/>
    <lineage>
        <taxon>Eukaryota</taxon>
        <taxon>Metazoa</taxon>
        <taxon>Chordata</taxon>
        <taxon>Tunicata</taxon>
        <taxon>Appendicularia</taxon>
        <taxon>Copelata</taxon>
        <taxon>Oikopleuridae</taxon>
        <taxon>Oikopleura</taxon>
    </lineage>
</organism>
<dbReference type="OrthoDB" id="272810at2759"/>
<accession>E4XAX7</accession>
<evidence type="ECO:0008006" key="6">
    <source>
        <dbReference type="Google" id="ProtNLM"/>
    </source>
</evidence>
<dbReference type="PANTHER" id="PTHR16166:SF141">
    <property type="entry name" value="INTERMEMBRANE LIPID TRANSFER PROTEIN VPS13D"/>
    <property type="match status" value="1"/>
</dbReference>
<dbReference type="Pfam" id="PF25036">
    <property type="entry name" value="VPS13_VAB"/>
    <property type="match status" value="1"/>
</dbReference>
<proteinExistence type="predicted"/>
<dbReference type="InterPro" id="IPR056747">
    <property type="entry name" value="VPS13-like_M"/>
</dbReference>
<gene>
    <name evidence="4" type="ORF">GSOID_T00005727001</name>
</gene>
<dbReference type="GO" id="GO:0007005">
    <property type="term" value="P:mitochondrion organization"/>
    <property type="evidence" value="ECO:0007669"/>
    <property type="project" value="TreeGrafter"/>
</dbReference>
<dbReference type="Pfam" id="PF25033">
    <property type="entry name" value="VPS13_M"/>
    <property type="match status" value="1"/>
</dbReference>
<reference evidence="4" key="1">
    <citation type="journal article" date="2010" name="Science">
        <title>Plasticity of animal genome architecture unmasked by rapid evolution of a pelagic tunicate.</title>
        <authorList>
            <person name="Denoeud F."/>
            <person name="Henriet S."/>
            <person name="Mungpakdee S."/>
            <person name="Aury J.M."/>
            <person name="Da Silva C."/>
            <person name="Brinkmann H."/>
            <person name="Mikhaleva J."/>
            <person name="Olsen L.C."/>
            <person name="Jubin C."/>
            <person name="Canestro C."/>
            <person name="Bouquet J.M."/>
            <person name="Danks G."/>
            <person name="Poulain J."/>
            <person name="Campsteijn C."/>
            <person name="Adamski M."/>
            <person name="Cross I."/>
            <person name="Yadetie F."/>
            <person name="Muffato M."/>
            <person name="Louis A."/>
            <person name="Butcher S."/>
            <person name="Tsagkogeorga G."/>
            <person name="Konrad A."/>
            <person name="Singh S."/>
            <person name="Jensen M.F."/>
            <person name="Cong E.H."/>
            <person name="Eikeseth-Otteraa H."/>
            <person name="Noel B."/>
            <person name="Anthouard V."/>
            <person name="Porcel B.M."/>
            <person name="Kachouri-Lafond R."/>
            <person name="Nishino A."/>
            <person name="Ugolini M."/>
            <person name="Chourrout P."/>
            <person name="Nishida H."/>
            <person name="Aasland R."/>
            <person name="Huzurbazar S."/>
            <person name="Westhof E."/>
            <person name="Delsuc F."/>
            <person name="Lehrach H."/>
            <person name="Reinhardt R."/>
            <person name="Weissenbach J."/>
            <person name="Roy S.W."/>
            <person name="Artiguenave F."/>
            <person name="Postlethwait J.H."/>
            <person name="Manak J.R."/>
            <person name="Thompson E.M."/>
            <person name="Jaillon O."/>
            <person name="Du Pasquier L."/>
            <person name="Boudinot P."/>
            <person name="Liberles D.A."/>
            <person name="Volff J.N."/>
            <person name="Philippe H."/>
            <person name="Lenhard B."/>
            <person name="Roest Crollius H."/>
            <person name="Wincker P."/>
            <person name="Chourrout D."/>
        </authorList>
    </citation>
    <scope>NUCLEOTIDE SEQUENCE [LARGE SCALE GENOMIC DNA]</scope>
</reference>
<sequence>MNEFKAQFDEKLTLQAQERYQQALSGLYEKIADVAVGPAPSMADFRMKMNFKSPFVVLPKQSGSSEMLLAKIGSIYFENQGLKNFSLEIKDGAVSSVNNNIGCNIEPRGIILDKTDVSLKFNLNDDKISVTVALPAKPVLSLTKMNYEQILKTLDNIAIPEKEKGLDVEENKDSKPDDFKPIYFMMHIPSATINMTDEAERNSVKFIFYDFWCNFQKVKPTFFDVDLALGSIEAIDAESPDQYMLRSRRTDRSYNRRRWKSCPYPETNPQTKRARKRSRSISIADLGSGTSKSSRAKYLEFFRDSSEPLVKININQTNLPDRSGVRKIKILFSRLDAGINLQTWVTLIDFLTPSSAPLGIDRVTSSSSQSDGLTAQARNYRRQVMENQGEHVDTWIDFEVENFTIIFNKPEYQFSKVSVQKLSMKLFLWEKTHRYEGSIGELTLYDLSPAGYMYRERFVTDKDSKEILNFHIFRYCKPDFALEREFDLRVKIRMSQIMYIHTHRFQSELTAYFLHFHQLLELVNHYRAAMVGAEVTNLGRGSRVKLDITADNPTLILPESSYSPKVIIADLGKLSISNTFKFNDDIGTLHFDDYQINGYPLKKVLLDCITVDLKEMDIWIADRVDLDEAGLSNLKFHDFKFVRHEESLLKKRVKLSLAIERNLQQNVDRSVPDMHIDGTLSKAHFVLNRDQFWVVRDFLEHNLGEMQPIYARPSVPVNIEEAMTETVMTGEVFRNLKFRLGLKNVTVELGEAKGDKLVKMEFVSSTLNFEALSNNHKHTNLVCKAYNAWDCRELYNIHPSFQKVIAADLEDEDICQIEIVFKATQDGASFKLVTEKTRIIVLPEWSKQTLSYLLEHPIDGYGDDLRKINYDLIKKWKQEPSDPKNTGEKNKMSLDITTNVHGTEFLIINDLTSANSAAIILRSTAVLHKNDFSTVLSLQCLELFSLELTNEDQTSLSILDPTSLSLEYSTPQDETPKLEISFDEINARLSYTDFLLIRSIGQNIKLTLQGEPDGASEPVAPSMPDGSVVRNERGKEITYWRPCQLSLRSDDDTAIVPPKLTEIQDIEAKLNGEIINMTFIDDSGERDIPLITFEFKQIQIVATNKMAQLHNKFIAYLYNQDLSIWDPLVEPYDLMIRGDRSEAHGGYNINLLTQSRLNLNVTTNFFHLVNHQIPHLSALISGSSVRQFDVRRKFRPYTLDNATGIPLSYSISAESDTWRNVAKDSQDDFTFARSHQKIREYKQQSHRIWLKIGDWFEVQPIAVNRVGTFFRHAIHKSKSPIRIIIEVRLTESARKMVTIRSAIKIFSKVSLPIQIFKQSDHAIDDLYENTLIGVVESNAEMYVPLQHADSRFVIRPADRDLHAISESSLCWRSNPKGSFAIDCLPYECTDRKSTFNVKIEPLKLPHGSELTKKIEALYKKEKLSPSSNEIYHVHFQMPGHNIYLYPGIKMRNQLPCEIQFYLSGYSGTIQPHKEQEIYFSPDEIRFKIRLEGFESSSEVYLSRDRDMLTDIRIVDQNRRLLILNVRLTTQPTLHIVISSRYWLINHTSLPLVLRQSNSAFDAAGQFDEHESARCRTPLLFSYSDRECPYYCQLRLGCKKFARAFNHWTSEFSLEDDCHREIQGAEQIYQLGISVRNGTEDYRDTKIVTFTPRFTIQNSTPFNLNFAQQYLVFGKWHQDPEIGKFETASAGASCNFDWPDIKKDKVLCLRIIDPIDTRWSGGFPINVVKTSYLNVKFSSLDMIFLEVSVSYHAAMFFVEVREMKTAPLIRIDNLSAVPVSIIQEKCRDNSLRAEIPPDSSMPYICDEPMLPEVIWCSVKSGKKNELVNLEELNSVSTLYYENLFYIESRENLVLDVDASKLLFVRQKDSSRRSQLWRTDPSSSLINAKHEDLVLDPITLKLVDPKAKKRRMVSKWSFEENVLCSGRNRLYLNHLECPTFLSDSQVATVNSSEVTPFVKIRQNKGSGQLHLRVVRDGPRRVLQIYDILKSHGTSVDSGNLNVECKEKVDRFISTAKVIKCGTRFSFGVDMPSGIGISVMAQVIPNRTEEFLYLQLTGINIQSEIKRNSEINLTMTIFGLQCDHQIHGAYPPVILEKNDKKADSRGVVKSVLAVTIATLPNTENAPGLFRLIKVETCPISFKIDEGLILRILMLIEQLKGEEVTPASVFTKDPQSLFLREMRANATKQKSRYYCEEMLIKLDELHCSLYKQSELPAEIKYYKSTRGIPLVQFEDARINIDRFYVKYYYKDVAAYQNDFAVFIRACVKNQAFKVLGSVDFLGNPLGLAHDIKDGLQGVLDGNLTSVMRGTTRGLANSASKFVGSVADVVSSFAADREYEDNRRRRKVRNGDEFGTVVDGLAYGVLGGVTSIADQTYKGVKRDGATGFFSGFGKGVMGTIIKPMTGVLDFATGTASLIRDRADGAQKRSQSRKPRVIYDVNGGLPEYEPWLAEAQEILFSVYPDTRAKLYFSRKIRNNLDELKLFFVTESKVIQLGLDYEEDYHFSFDQLIALAFRDDRVIFDTTKSRPKLECTSNEQAELIYKQVISIWNLFKDEQHTLLEEV</sequence>
<dbReference type="PANTHER" id="PTHR16166">
    <property type="entry name" value="VACUOLAR PROTEIN SORTING-ASSOCIATED PROTEIN VPS13"/>
    <property type="match status" value="1"/>
</dbReference>
<dbReference type="GO" id="GO:0045053">
    <property type="term" value="P:protein retention in Golgi apparatus"/>
    <property type="evidence" value="ECO:0007669"/>
    <property type="project" value="TreeGrafter"/>
</dbReference>
<feature type="region of interest" description="Disordered" evidence="1">
    <location>
        <begin position="259"/>
        <end position="279"/>
    </location>
</feature>
<feature type="domain" description="VPS13-like middle region" evidence="2">
    <location>
        <begin position="411"/>
        <end position="1201"/>
    </location>
</feature>
<dbReference type="Proteomes" id="UP000001307">
    <property type="component" value="Unassembled WGS sequence"/>
</dbReference>
<evidence type="ECO:0000313" key="5">
    <source>
        <dbReference type="Proteomes" id="UP000001307"/>
    </source>
</evidence>
<dbReference type="EMBL" id="FN653033">
    <property type="protein sequence ID" value="CBY08886.1"/>
    <property type="molecule type" value="Genomic_DNA"/>
</dbReference>
<evidence type="ECO:0000259" key="2">
    <source>
        <dbReference type="Pfam" id="PF25033"/>
    </source>
</evidence>
<feature type="domain" description="Vacuolar protein sorting-associated protein 13 VPS13 adaptor binding" evidence="3">
    <location>
        <begin position="1242"/>
        <end position="1808"/>
    </location>
</feature>
<dbReference type="InterPro" id="IPR026847">
    <property type="entry name" value="VPS13"/>
</dbReference>
<evidence type="ECO:0000256" key="1">
    <source>
        <dbReference type="SAM" id="MobiDB-lite"/>
    </source>
</evidence>
<keyword evidence="5" id="KW-1185">Reference proteome</keyword>
<dbReference type="GO" id="GO:0006623">
    <property type="term" value="P:protein targeting to vacuole"/>
    <property type="evidence" value="ECO:0007669"/>
    <property type="project" value="TreeGrafter"/>
</dbReference>
<dbReference type="InterPro" id="IPR009543">
    <property type="entry name" value="VPS13_VAB"/>
</dbReference>